<evidence type="ECO:0000313" key="4">
    <source>
        <dbReference type="Proteomes" id="UP000586918"/>
    </source>
</evidence>
<gene>
    <name evidence="3" type="ORF">HF519_14660</name>
</gene>
<evidence type="ECO:0000256" key="2">
    <source>
        <dbReference type="SAM" id="Phobius"/>
    </source>
</evidence>
<feature type="transmembrane region" description="Helical" evidence="2">
    <location>
        <begin position="57"/>
        <end position="76"/>
    </location>
</feature>
<reference evidence="3 4" key="1">
    <citation type="submission" date="2020-04" db="EMBL/GenBank/DDBJ databases">
        <authorList>
            <person name="Klaysubun C."/>
            <person name="Duangmal K."/>
            <person name="Lipun K."/>
        </authorList>
    </citation>
    <scope>NUCLEOTIDE SEQUENCE [LARGE SCALE GENOMIC DNA]</scope>
    <source>
        <strain evidence="3 4">DSM 45300</strain>
    </source>
</reference>
<keyword evidence="2" id="KW-0472">Membrane</keyword>
<feature type="region of interest" description="Disordered" evidence="1">
    <location>
        <begin position="191"/>
        <end position="219"/>
    </location>
</feature>
<name>A0A848DJZ2_9PSEU</name>
<feature type="transmembrane region" description="Helical" evidence="2">
    <location>
        <begin position="83"/>
        <end position="104"/>
    </location>
</feature>
<accession>A0A848DJZ2</accession>
<protein>
    <submittedName>
        <fullName evidence="3">Trp biosynthesis-associated membrane protein</fullName>
    </submittedName>
</protein>
<dbReference type="Proteomes" id="UP000586918">
    <property type="component" value="Unassembled WGS sequence"/>
</dbReference>
<dbReference type="EMBL" id="JAAXKZ010000048">
    <property type="protein sequence ID" value="NMH92791.1"/>
    <property type="molecule type" value="Genomic_DNA"/>
</dbReference>
<dbReference type="Pfam" id="PF09534">
    <property type="entry name" value="Trp_oprn_chp"/>
    <property type="match status" value="1"/>
</dbReference>
<evidence type="ECO:0000256" key="1">
    <source>
        <dbReference type="SAM" id="MobiDB-lite"/>
    </source>
</evidence>
<feature type="transmembrane region" description="Helical" evidence="2">
    <location>
        <begin position="138"/>
        <end position="159"/>
    </location>
</feature>
<dbReference type="RefSeq" id="WP_169413497.1">
    <property type="nucleotide sequence ID" value="NZ_JAAXKZ010000048.1"/>
</dbReference>
<proteinExistence type="predicted"/>
<dbReference type="AlphaFoldDB" id="A0A848DJZ2"/>
<keyword evidence="2" id="KW-1133">Transmembrane helix</keyword>
<sequence length="219" mass="21564">MSAAGDGRRRLLLICVGLLAGALALWGSSRLTWFSATVVTATRGEVELAATGADLEPAPAGIALLAVAAVAAAIAVSGIARRALGGVIVLAGAAAGAITLTGLLSPPPVERLAVLLDVSLGSDPAATLPSVPVGVTPAPWLGVVGSVLLLAAGAALLVGERGLPRFGGRYAAPGARRPAVDPDRAAWQELDAGRDPTVDVADGAQTQAGPGGDPSTRRV</sequence>
<comment type="caution">
    <text evidence="3">The sequence shown here is derived from an EMBL/GenBank/DDBJ whole genome shotgun (WGS) entry which is preliminary data.</text>
</comment>
<evidence type="ECO:0000313" key="3">
    <source>
        <dbReference type="EMBL" id="NMH92791.1"/>
    </source>
</evidence>
<organism evidence="3 4">
    <name type="scientific">Pseudonocardia bannensis</name>
    <dbReference type="NCBI Taxonomy" id="630973"/>
    <lineage>
        <taxon>Bacteria</taxon>
        <taxon>Bacillati</taxon>
        <taxon>Actinomycetota</taxon>
        <taxon>Actinomycetes</taxon>
        <taxon>Pseudonocardiales</taxon>
        <taxon>Pseudonocardiaceae</taxon>
        <taxon>Pseudonocardia</taxon>
    </lineage>
</organism>
<keyword evidence="4" id="KW-1185">Reference proteome</keyword>
<dbReference type="InterPro" id="IPR019051">
    <property type="entry name" value="Trp_biosyn_TM_oprn/chp"/>
</dbReference>
<keyword evidence="2" id="KW-0812">Transmembrane</keyword>